<keyword evidence="4" id="KW-1003">Cell membrane</keyword>
<dbReference type="GO" id="GO:0005886">
    <property type="term" value="C:plasma membrane"/>
    <property type="evidence" value="ECO:0007669"/>
    <property type="project" value="UniProtKB-SubCell"/>
</dbReference>
<feature type="transmembrane region" description="Helical" evidence="13">
    <location>
        <begin position="26"/>
        <end position="47"/>
    </location>
</feature>
<evidence type="ECO:0000256" key="11">
    <source>
        <dbReference type="ARBA" id="ARBA00023065"/>
    </source>
</evidence>
<dbReference type="PANTHER" id="PTHR30433">
    <property type="entry name" value="CHEMOTAXIS PROTEIN MOTA"/>
    <property type="match status" value="1"/>
</dbReference>
<accession>A0A367V845</accession>
<dbReference type="InterPro" id="IPR022522">
    <property type="entry name" value="Flagellar_motor_stator_MotA"/>
</dbReference>
<evidence type="ECO:0000256" key="5">
    <source>
        <dbReference type="ARBA" id="ARBA00022500"/>
    </source>
</evidence>
<dbReference type="GO" id="GO:0071978">
    <property type="term" value="P:bacterial-type flagellum-dependent swarming motility"/>
    <property type="evidence" value="ECO:0007669"/>
    <property type="project" value="InterPro"/>
</dbReference>
<keyword evidence="16" id="KW-0282">Flagellum</keyword>
<dbReference type="InterPro" id="IPR046786">
    <property type="entry name" value="MotA_N"/>
</dbReference>
<evidence type="ECO:0000256" key="1">
    <source>
        <dbReference type="ARBA" id="ARBA00004429"/>
    </source>
</evidence>
<comment type="similarity">
    <text evidence="2">Belongs to the MotA family.</text>
</comment>
<feature type="transmembrane region" description="Helical" evidence="13">
    <location>
        <begin position="195"/>
        <end position="218"/>
    </location>
</feature>
<keyword evidence="12 13" id="KW-0472">Membrane</keyword>
<gene>
    <name evidence="16" type="ORF">TH6_15850</name>
</gene>
<comment type="caution">
    <text evidence="16">The sequence shown here is derived from an EMBL/GenBank/DDBJ whole genome shotgun (WGS) entry which is preliminary data.</text>
</comment>
<evidence type="ECO:0000256" key="4">
    <source>
        <dbReference type="ARBA" id="ARBA00022475"/>
    </source>
</evidence>
<evidence type="ECO:0000256" key="6">
    <source>
        <dbReference type="ARBA" id="ARBA00022519"/>
    </source>
</evidence>
<dbReference type="InterPro" id="IPR002898">
    <property type="entry name" value="MotA_ExbB_proton_chnl"/>
</dbReference>
<evidence type="ECO:0000259" key="15">
    <source>
        <dbReference type="Pfam" id="PF20560"/>
    </source>
</evidence>
<comment type="subcellular location">
    <subcellularLocation>
        <location evidence="1">Cell inner membrane</location>
        <topology evidence="1">Multi-pass membrane protein</topology>
    </subcellularLocation>
</comment>
<dbReference type="NCBIfam" id="TIGR03818">
    <property type="entry name" value="MotA1"/>
    <property type="match status" value="1"/>
</dbReference>
<dbReference type="AlphaFoldDB" id="A0A367V845"/>
<dbReference type="Pfam" id="PF01618">
    <property type="entry name" value="MotA_ExbB"/>
    <property type="match status" value="1"/>
</dbReference>
<feature type="transmembrane region" description="Helical" evidence="13">
    <location>
        <begin position="170"/>
        <end position="189"/>
    </location>
</feature>
<feature type="domain" description="Motility protein A N-terminal" evidence="15">
    <location>
        <begin position="4"/>
        <end position="91"/>
    </location>
</feature>
<organism evidence="16 17">
    <name type="scientific">Thalassospira profundimaris</name>
    <dbReference type="NCBI Taxonomy" id="502049"/>
    <lineage>
        <taxon>Bacteria</taxon>
        <taxon>Pseudomonadati</taxon>
        <taxon>Pseudomonadota</taxon>
        <taxon>Alphaproteobacteria</taxon>
        <taxon>Rhodospirillales</taxon>
        <taxon>Thalassospiraceae</taxon>
        <taxon>Thalassospira</taxon>
    </lineage>
</organism>
<dbReference type="EMBL" id="JPWB01000007">
    <property type="protein sequence ID" value="RCK20532.1"/>
    <property type="molecule type" value="Genomic_DNA"/>
</dbReference>
<evidence type="ECO:0000256" key="10">
    <source>
        <dbReference type="ARBA" id="ARBA00022989"/>
    </source>
</evidence>
<dbReference type="RefSeq" id="WP_062954818.1">
    <property type="nucleotide sequence ID" value="NZ_JPWB01000007.1"/>
</dbReference>
<keyword evidence="16" id="KW-0966">Cell projection</keyword>
<keyword evidence="10 13" id="KW-1133">Transmembrane helix</keyword>
<evidence type="ECO:0000259" key="14">
    <source>
        <dbReference type="Pfam" id="PF01618"/>
    </source>
</evidence>
<dbReference type="Pfam" id="PF20560">
    <property type="entry name" value="MotA_N"/>
    <property type="match status" value="1"/>
</dbReference>
<evidence type="ECO:0000256" key="12">
    <source>
        <dbReference type="ARBA" id="ARBA00023136"/>
    </source>
</evidence>
<dbReference type="GO" id="GO:1902600">
    <property type="term" value="P:proton transmembrane transport"/>
    <property type="evidence" value="ECO:0007669"/>
    <property type="project" value="UniProtKB-KW"/>
</dbReference>
<keyword evidence="5" id="KW-0145">Chemotaxis</keyword>
<dbReference type="InterPro" id="IPR047055">
    <property type="entry name" value="MotA-like"/>
</dbReference>
<evidence type="ECO:0000256" key="2">
    <source>
        <dbReference type="ARBA" id="ARBA00008038"/>
    </source>
</evidence>
<keyword evidence="16" id="KW-0969">Cilium</keyword>
<evidence type="ECO:0000256" key="13">
    <source>
        <dbReference type="SAM" id="Phobius"/>
    </source>
</evidence>
<evidence type="ECO:0000256" key="3">
    <source>
        <dbReference type="ARBA" id="ARBA00022448"/>
    </source>
</evidence>
<keyword evidence="3" id="KW-0813">Transport</keyword>
<sequence length="284" mass="30582">MFLIIGYIVVIGSVLGGYLPHGEFGILVQPLEVLIIFGAAFGAYLTANPLGIVKRSFTYTLRAMKGPKKKAAYQELLICLYAVFRLAKSKGDLALESHVENPESSNLFSNFPMLMKDHHALEFMCDYLRLLTLGTTNAYELEAVMDQELEAHHEEEHAVAAAVQTAGDGLPALGIVAAVLGVIVTMSSVTEPPEILGGLIAAALVGTFLGILGAYGFVGPTASIIKNTVETDAKYYNCIKAALIGHMQGYAPQVSVEFARKTLPHDLRPNFKELDEALQDAPSV</sequence>
<dbReference type="PROSITE" id="PS01307">
    <property type="entry name" value="MOTA"/>
    <property type="match status" value="1"/>
</dbReference>
<dbReference type="PANTHER" id="PTHR30433:SF4">
    <property type="entry name" value="MOTILITY PROTEIN A"/>
    <property type="match status" value="1"/>
</dbReference>
<keyword evidence="8" id="KW-0283">Flagellar rotation</keyword>
<keyword evidence="7 13" id="KW-0812">Transmembrane</keyword>
<keyword evidence="11" id="KW-0406">Ion transport</keyword>
<proteinExistence type="inferred from homology"/>
<dbReference type="InterPro" id="IPR000540">
    <property type="entry name" value="Flag_MotA_CS"/>
</dbReference>
<reference evidence="16 17" key="1">
    <citation type="submission" date="2014-07" db="EMBL/GenBank/DDBJ databases">
        <title>Draft genome sequence of Thalassospira profundimaris R8-17.</title>
        <authorList>
            <person name="Lai Q."/>
            <person name="Shao Z."/>
        </authorList>
    </citation>
    <scope>NUCLEOTIDE SEQUENCE [LARGE SCALE GENOMIC DNA]</scope>
    <source>
        <strain evidence="16 17">R8-17</strain>
    </source>
</reference>
<name>A0A367V845_9PROT</name>
<feature type="domain" description="MotA/TolQ/ExbB proton channel" evidence="14">
    <location>
        <begin position="134"/>
        <end position="233"/>
    </location>
</feature>
<keyword evidence="6" id="KW-0997">Cell inner membrane</keyword>
<protein>
    <submittedName>
        <fullName evidence="16">Flagellar motor protein MotA</fullName>
    </submittedName>
</protein>
<evidence type="ECO:0000256" key="7">
    <source>
        <dbReference type="ARBA" id="ARBA00022692"/>
    </source>
</evidence>
<evidence type="ECO:0000313" key="17">
    <source>
        <dbReference type="Proteomes" id="UP000253061"/>
    </source>
</evidence>
<evidence type="ECO:0000256" key="9">
    <source>
        <dbReference type="ARBA" id="ARBA00022781"/>
    </source>
</evidence>
<dbReference type="GO" id="GO:0006935">
    <property type="term" value="P:chemotaxis"/>
    <property type="evidence" value="ECO:0007669"/>
    <property type="project" value="UniProtKB-KW"/>
</dbReference>
<dbReference type="Proteomes" id="UP000253061">
    <property type="component" value="Unassembled WGS sequence"/>
</dbReference>
<evidence type="ECO:0000313" key="16">
    <source>
        <dbReference type="EMBL" id="RCK20532.1"/>
    </source>
</evidence>
<keyword evidence="9" id="KW-0375">Hydrogen ion transport</keyword>
<evidence type="ECO:0000256" key="8">
    <source>
        <dbReference type="ARBA" id="ARBA00022779"/>
    </source>
</evidence>